<dbReference type="EMBL" id="ML993613">
    <property type="protein sequence ID" value="KAF2162504.1"/>
    <property type="molecule type" value="Genomic_DNA"/>
</dbReference>
<gene>
    <name evidence="2" type="ORF">M409DRAFT_27128</name>
</gene>
<dbReference type="Proteomes" id="UP000799537">
    <property type="component" value="Unassembled WGS sequence"/>
</dbReference>
<organism evidence="2 3">
    <name type="scientific">Zasmidium cellare ATCC 36951</name>
    <dbReference type="NCBI Taxonomy" id="1080233"/>
    <lineage>
        <taxon>Eukaryota</taxon>
        <taxon>Fungi</taxon>
        <taxon>Dikarya</taxon>
        <taxon>Ascomycota</taxon>
        <taxon>Pezizomycotina</taxon>
        <taxon>Dothideomycetes</taxon>
        <taxon>Dothideomycetidae</taxon>
        <taxon>Mycosphaerellales</taxon>
        <taxon>Mycosphaerellaceae</taxon>
        <taxon>Zasmidium</taxon>
    </lineage>
</organism>
<dbReference type="RefSeq" id="XP_033663393.1">
    <property type="nucleotide sequence ID" value="XM_033808437.1"/>
</dbReference>
<evidence type="ECO:0000256" key="1">
    <source>
        <dbReference type="SAM" id="MobiDB-lite"/>
    </source>
</evidence>
<dbReference type="GeneID" id="54561709"/>
<evidence type="ECO:0000313" key="3">
    <source>
        <dbReference type="Proteomes" id="UP000799537"/>
    </source>
</evidence>
<name>A0A6A6C5X1_ZASCE</name>
<accession>A0A6A6C5X1</accession>
<protein>
    <submittedName>
        <fullName evidence="2">Uncharacterized protein</fullName>
    </submittedName>
</protein>
<keyword evidence="3" id="KW-1185">Reference proteome</keyword>
<proteinExistence type="predicted"/>
<sequence length="202" mass="19786">MVVHEDVMVDPGGQTGGLGFETYEVMVVGAGQTGPGPSGIDGQAEQPGGGGGVDVTVVGTDGVHGGRVEIAVVIQVDEPPGQVGHTSVTMDVTVVGTDGVHGGRVEIAVDVQVDEPPGQVGHTSVTMDVTVVGTDGVHGGRVEIAVVVQVDDPPGQVGHTSVIVDVTVVVTDEGGGTTVVTGGGGPQLVGGGCGFVQVSQDV</sequence>
<evidence type="ECO:0000313" key="2">
    <source>
        <dbReference type="EMBL" id="KAF2162504.1"/>
    </source>
</evidence>
<dbReference type="AlphaFoldDB" id="A0A6A6C5X1"/>
<feature type="region of interest" description="Disordered" evidence="1">
    <location>
        <begin position="31"/>
        <end position="51"/>
    </location>
</feature>
<reference evidence="2" key="1">
    <citation type="journal article" date="2020" name="Stud. Mycol.">
        <title>101 Dothideomycetes genomes: a test case for predicting lifestyles and emergence of pathogens.</title>
        <authorList>
            <person name="Haridas S."/>
            <person name="Albert R."/>
            <person name="Binder M."/>
            <person name="Bloem J."/>
            <person name="Labutti K."/>
            <person name="Salamov A."/>
            <person name="Andreopoulos B."/>
            <person name="Baker S."/>
            <person name="Barry K."/>
            <person name="Bills G."/>
            <person name="Bluhm B."/>
            <person name="Cannon C."/>
            <person name="Castanera R."/>
            <person name="Culley D."/>
            <person name="Daum C."/>
            <person name="Ezra D."/>
            <person name="Gonzalez J."/>
            <person name="Henrissat B."/>
            <person name="Kuo A."/>
            <person name="Liang C."/>
            <person name="Lipzen A."/>
            <person name="Lutzoni F."/>
            <person name="Magnuson J."/>
            <person name="Mondo S."/>
            <person name="Nolan M."/>
            <person name="Ohm R."/>
            <person name="Pangilinan J."/>
            <person name="Park H.-J."/>
            <person name="Ramirez L."/>
            <person name="Alfaro M."/>
            <person name="Sun H."/>
            <person name="Tritt A."/>
            <person name="Yoshinaga Y."/>
            <person name="Zwiers L.-H."/>
            <person name="Turgeon B."/>
            <person name="Goodwin S."/>
            <person name="Spatafora J."/>
            <person name="Crous P."/>
            <person name="Grigoriev I."/>
        </authorList>
    </citation>
    <scope>NUCLEOTIDE SEQUENCE</scope>
    <source>
        <strain evidence="2">ATCC 36951</strain>
    </source>
</reference>